<reference evidence="7" key="2">
    <citation type="submission" date="2020-11" db="EMBL/GenBank/DDBJ databases">
        <authorList>
            <person name="McCartney M.A."/>
            <person name="Auch B."/>
            <person name="Kono T."/>
            <person name="Mallez S."/>
            <person name="Becker A."/>
            <person name="Gohl D.M."/>
            <person name="Silverstein K.A.T."/>
            <person name="Koren S."/>
            <person name="Bechman K.B."/>
            <person name="Herman A."/>
            <person name="Abrahante J.E."/>
            <person name="Garbe J."/>
        </authorList>
    </citation>
    <scope>NUCLEOTIDE SEQUENCE</scope>
    <source>
        <strain evidence="7">Duluth1</strain>
        <tissue evidence="7">Whole animal</tissue>
    </source>
</reference>
<dbReference type="Proteomes" id="UP000828390">
    <property type="component" value="Unassembled WGS sequence"/>
</dbReference>
<feature type="transmembrane region" description="Helical" evidence="5">
    <location>
        <begin position="66"/>
        <end position="91"/>
    </location>
</feature>
<feature type="transmembrane region" description="Helical" evidence="5">
    <location>
        <begin position="31"/>
        <end position="54"/>
    </location>
</feature>
<evidence type="ECO:0000256" key="5">
    <source>
        <dbReference type="SAM" id="Phobius"/>
    </source>
</evidence>
<evidence type="ECO:0000256" key="2">
    <source>
        <dbReference type="ARBA" id="ARBA00022692"/>
    </source>
</evidence>
<evidence type="ECO:0000259" key="6">
    <source>
        <dbReference type="PROSITE" id="PS50262"/>
    </source>
</evidence>
<reference evidence="7" key="1">
    <citation type="journal article" date="2019" name="bioRxiv">
        <title>The Genome of the Zebra Mussel, Dreissena polymorpha: A Resource for Invasive Species Research.</title>
        <authorList>
            <person name="McCartney M.A."/>
            <person name="Auch B."/>
            <person name="Kono T."/>
            <person name="Mallez S."/>
            <person name="Zhang Y."/>
            <person name="Obille A."/>
            <person name="Becker A."/>
            <person name="Abrahante J.E."/>
            <person name="Garbe J."/>
            <person name="Badalamenti J.P."/>
            <person name="Herman A."/>
            <person name="Mangelson H."/>
            <person name="Liachko I."/>
            <person name="Sullivan S."/>
            <person name="Sone E.D."/>
            <person name="Koren S."/>
            <person name="Silverstein K.A.T."/>
            <person name="Beckman K.B."/>
            <person name="Gohl D.M."/>
        </authorList>
    </citation>
    <scope>NUCLEOTIDE SEQUENCE</scope>
    <source>
        <strain evidence="7">Duluth1</strain>
        <tissue evidence="7">Whole animal</tissue>
    </source>
</reference>
<sequence>MSVLNATLVKQDVVSVHENYFELFVRKYGEVHGYVSMVVCIFGAISNILNVIVLTRRHMITPTNCILTALAIRDFLTTLTYLVYAVYYFVYTQNRLNGNHSQGWNYFIVLKIIFTSTCHNMAMWFTVFRYILVCHHGIGNRLCSLQRAILTIAIIVIANIFVSIPDIFLYRVVKQTDIGYNFSGYRFIESHLVEKHSFYKSFNSGSTVSL</sequence>
<dbReference type="GO" id="GO:0008528">
    <property type="term" value="F:G protein-coupled peptide receptor activity"/>
    <property type="evidence" value="ECO:0007669"/>
    <property type="project" value="TreeGrafter"/>
</dbReference>
<accession>A0A9D4IG28</accession>
<proteinExistence type="predicted"/>
<protein>
    <recommendedName>
        <fullName evidence="6">G-protein coupled receptors family 1 profile domain-containing protein</fullName>
    </recommendedName>
</protein>
<feature type="transmembrane region" description="Helical" evidence="5">
    <location>
        <begin position="103"/>
        <end position="127"/>
    </location>
</feature>
<dbReference type="InterPro" id="IPR053219">
    <property type="entry name" value="GPCR_Dmsr-1"/>
</dbReference>
<evidence type="ECO:0000313" key="7">
    <source>
        <dbReference type="EMBL" id="KAH3772700.1"/>
    </source>
</evidence>
<dbReference type="PANTHER" id="PTHR46273">
    <property type="entry name" value="MYOSUPPRESSIN RECEPTOR 1, ISOFORM B-RELATED"/>
    <property type="match status" value="1"/>
</dbReference>
<dbReference type="AlphaFoldDB" id="A0A9D4IG28"/>
<comment type="caution">
    <text evidence="7">The sequence shown here is derived from an EMBL/GenBank/DDBJ whole genome shotgun (WGS) entry which is preliminary data.</text>
</comment>
<dbReference type="PROSITE" id="PS50262">
    <property type="entry name" value="G_PROTEIN_RECEP_F1_2"/>
    <property type="match status" value="1"/>
</dbReference>
<dbReference type="Pfam" id="PF00001">
    <property type="entry name" value="7tm_1"/>
    <property type="match status" value="1"/>
</dbReference>
<dbReference type="Gene3D" id="1.20.1070.10">
    <property type="entry name" value="Rhodopsin 7-helix transmembrane proteins"/>
    <property type="match status" value="1"/>
</dbReference>
<dbReference type="PANTHER" id="PTHR46273:SF4">
    <property type="entry name" value="AT19640P"/>
    <property type="match status" value="1"/>
</dbReference>
<feature type="transmembrane region" description="Helical" evidence="5">
    <location>
        <begin position="148"/>
        <end position="170"/>
    </location>
</feature>
<feature type="domain" description="G-protein coupled receptors family 1 profile" evidence="6">
    <location>
        <begin position="46"/>
        <end position="210"/>
    </location>
</feature>
<dbReference type="SUPFAM" id="SSF81321">
    <property type="entry name" value="Family A G protein-coupled receptor-like"/>
    <property type="match status" value="1"/>
</dbReference>
<evidence type="ECO:0000256" key="4">
    <source>
        <dbReference type="ARBA" id="ARBA00023136"/>
    </source>
</evidence>
<name>A0A9D4IG28_DREPO</name>
<evidence type="ECO:0000256" key="3">
    <source>
        <dbReference type="ARBA" id="ARBA00022989"/>
    </source>
</evidence>
<keyword evidence="3 5" id="KW-1133">Transmembrane helix</keyword>
<dbReference type="InterPro" id="IPR000276">
    <property type="entry name" value="GPCR_Rhodpsn"/>
</dbReference>
<gene>
    <name evidence="7" type="ORF">DPMN_174043</name>
</gene>
<dbReference type="PRINTS" id="PR00237">
    <property type="entry name" value="GPCRRHODOPSN"/>
</dbReference>
<keyword evidence="2 5" id="KW-0812">Transmembrane</keyword>
<keyword evidence="4 5" id="KW-0472">Membrane</keyword>
<dbReference type="EMBL" id="JAIWYP010000009">
    <property type="protein sequence ID" value="KAH3772700.1"/>
    <property type="molecule type" value="Genomic_DNA"/>
</dbReference>
<dbReference type="GO" id="GO:0005886">
    <property type="term" value="C:plasma membrane"/>
    <property type="evidence" value="ECO:0007669"/>
    <property type="project" value="TreeGrafter"/>
</dbReference>
<evidence type="ECO:0000313" key="8">
    <source>
        <dbReference type="Proteomes" id="UP000828390"/>
    </source>
</evidence>
<comment type="subcellular location">
    <subcellularLocation>
        <location evidence="1">Membrane</location>
    </subcellularLocation>
</comment>
<dbReference type="InterPro" id="IPR017452">
    <property type="entry name" value="GPCR_Rhodpsn_7TM"/>
</dbReference>
<evidence type="ECO:0000256" key="1">
    <source>
        <dbReference type="ARBA" id="ARBA00004370"/>
    </source>
</evidence>
<keyword evidence="8" id="KW-1185">Reference proteome</keyword>
<organism evidence="7 8">
    <name type="scientific">Dreissena polymorpha</name>
    <name type="common">Zebra mussel</name>
    <name type="synonym">Mytilus polymorpha</name>
    <dbReference type="NCBI Taxonomy" id="45954"/>
    <lineage>
        <taxon>Eukaryota</taxon>
        <taxon>Metazoa</taxon>
        <taxon>Spiralia</taxon>
        <taxon>Lophotrochozoa</taxon>
        <taxon>Mollusca</taxon>
        <taxon>Bivalvia</taxon>
        <taxon>Autobranchia</taxon>
        <taxon>Heteroconchia</taxon>
        <taxon>Euheterodonta</taxon>
        <taxon>Imparidentia</taxon>
        <taxon>Neoheterodontei</taxon>
        <taxon>Myida</taxon>
        <taxon>Dreissenoidea</taxon>
        <taxon>Dreissenidae</taxon>
        <taxon>Dreissena</taxon>
    </lineage>
</organism>